<dbReference type="EMBL" id="MK231094">
    <property type="protein sequence ID" value="QED42945.1"/>
    <property type="molecule type" value="Genomic_RNA"/>
</dbReference>
<organism evidence="2">
    <name type="scientific">Monilinia benyvirus C</name>
    <dbReference type="NCBI Taxonomy" id="2592780"/>
    <lineage>
        <taxon>Viruses</taxon>
        <taxon>Riboviria</taxon>
        <taxon>Orthornavirae</taxon>
        <taxon>Kitrinoviricota</taxon>
        <taxon>Alsuviricetes</taxon>
        <taxon>Hepelivirales</taxon>
        <taxon>Benyviridae</taxon>
    </lineage>
</organism>
<protein>
    <submittedName>
        <fullName evidence="2">Uncharacterized protein</fullName>
    </submittedName>
</protein>
<accession>A0A7G3KJP0</accession>
<gene>
    <name evidence="2" type="primary">ORF2</name>
</gene>
<sequence>MNGQAQLCFNCGRRGFAFGECRFCGHSSTTNARFAAPLVRDGFSSGRNNGVLARRAVGPVSVQRQSVRARPQQVRGCGCPGIRGSPHRAGCVNFVSAGVSSPQRQSLQREQAAVPLAGALPARIRWPSEAMTSRVTLGAIAYSGEADSEAMNVVIGTGLPALQALFSQFDLVKITSASVSYETLLAGGSSTGGQVRLFVREEAASTTVADLAGITPTFTVAVGSSRTAGLLLGGTSAFEGYVVGNSPAGRGRRSGIRVVAQTTLGGGTGTGSVGQVVLDFSWLGRRGPVAGPVVPVLNAPVGQAFGCVLAGHAGLVNATTWNIQVRVTGSSLQVRRSDGTWVQAGNATWTQVNVHESELILPGGRVNGYGSQPSMVYGI</sequence>
<evidence type="ECO:0000313" key="1">
    <source>
        <dbReference type="EMBL" id="QED42940.1"/>
    </source>
</evidence>
<reference evidence="2" key="1">
    <citation type="submission" date="2018-11" db="EMBL/GenBank/DDBJ databases">
        <authorList>
            <person name="Jo Y."/>
            <person name="Cho W.K."/>
        </authorList>
    </citation>
    <scope>NUCLEOTIDE SEQUENCE</scope>
    <source>
        <strain evidence="1">Cho</strain>
        <strain evidence="2">Won</strain>
    </source>
</reference>
<name>A0A7G3KJP0_9VIRU</name>
<proteinExistence type="predicted"/>
<dbReference type="EMBL" id="MK231088">
    <property type="protein sequence ID" value="QED42940.1"/>
    <property type="molecule type" value="Genomic_RNA"/>
</dbReference>
<evidence type="ECO:0000313" key="2">
    <source>
        <dbReference type="EMBL" id="QED42945.1"/>
    </source>
</evidence>